<feature type="chain" id="PRO_5022995536" evidence="1">
    <location>
        <begin position="24"/>
        <end position="107"/>
    </location>
</feature>
<dbReference type="SUPFAM" id="SSF47699">
    <property type="entry name" value="Bifunctional inhibitor/lipid-transfer protein/seed storage 2S albumin"/>
    <property type="match status" value="1"/>
</dbReference>
<keyword evidence="4" id="KW-1185">Reference proteome</keyword>
<evidence type="ECO:0000259" key="2">
    <source>
        <dbReference type="Pfam" id="PF14368"/>
    </source>
</evidence>
<evidence type="ECO:0000313" key="3">
    <source>
        <dbReference type="EMBL" id="GER56940.1"/>
    </source>
</evidence>
<dbReference type="PANTHER" id="PTHR33286:SF32">
    <property type="entry name" value="BIFUNCTIONAL INHIBITOR_PLANT LIPID TRANSFER PROTEIN_SEED STORAGE HELICAL DOMAIN-CONTAINING PROTEIN"/>
    <property type="match status" value="1"/>
</dbReference>
<dbReference type="Proteomes" id="UP000325081">
    <property type="component" value="Unassembled WGS sequence"/>
</dbReference>
<accession>A0A5A7RIE9</accession>
<keyword evidence="1" id="KW-0732">Signal</keyword>
<protein>
    <submittedName>
        <fullName evidence="3">Lipid-transfer protein</fullName>
    </submittedName>
</protein>
<comment type="caution">
    <text evidence="3">The sequence shown here is derived from an EMBL/GenBank/DDBJ whole genome shotgun (WGS) entry which is preliminary data.</text>
</comment>
<organism evidence="3 4">
    <name type="scientific">Striga asiatica</name>
    <name type="common">Asiatic witchweed</name>
    <name type="synonym">Buchnera asiatica</name>
    <dbReference type="NCBI Taxonomy" id="4170"/>
    <lineage>
        <taxon>Eukaryota</taxon>
        <taxon>Viridiplantae</taxon>
        <taxon>Streptophyta</taxon>
        <taxon>Embryophyta</taxon>
        <taxon>Tracheophyta</taxon>
        <taxon>Spermatophyta</taxon>
        <taxon>Magnoliopsida</taxon>
        <taxon>eudicotyledons</taxon>
        <taxon>Gunneridae</taxon>
        <taxon>Pentapetalae</taxon>
        <taxon>asterids</taxon>
        <taxon>lamiids</taxon>
        <taxon>Lamiales</taxon>
        <taxon>Orobanchaceae</taxon>
        <taxon>Buchnereae</taxon>
        <taxon>Striga</taxon>
    </lineage>
</organism>
<dbReference type="OrthoDB" id="1885440at2759"/>
<name>A0A5A7RIE9_STRAF</name>
<dbReference type="InterPro" id="IPR036312">
    <property type="entry name" value="Bifun_inhib/LTP/seed_sf"/>
</dbReference>
<dbReference type="AlphaFoldDB" id="A0A5A7RIE9"/>
<feature type="signal peptide" evidence="1">
    <location>
        <begin position="1"/>
        <end position="23"/>
    </location>
</feature>
<sequence>MAKSFLVIIFLLLKLVAMNNVCGVPSAAQCQKERDAGYKACKWTIISGWPPSGECCKRVRVTHTECVCPLITPKVAFLINVKRTIQHIEKCGRKVPSRFKCGSITTP</sequence>
<reference evidence="4" key="1">
    <citation type="journal article" date="2019" name="Curr. Biol.">
        <title>Genome Sequence of Striga asiatica Provides Insight into the Evolution of Plant Parasitism.</title>
        <authorList>
            <person name="Yoshida S."/>
            <person name="Kim S."/>
            <person name="Wafula E.K."/>
            <person name="Tanskanen J."/>
            <person name="Kim Y.M."/>
            <person name="Honaas L."/>
            <person name="Yang Z."/>
            <person name="Spallek T."/>
            <person name="Conn C.E."/>
            <person name="Ichihashi Y."/>
            <person name="Cheong K."/>
            <person name="Cui S."/>
            <person name="Der J.P."/>
            <person name="Gundlach H."/>
            <person name="Jiao Y."/>
            <person name="Hori C."/>
            <person name="Ishida J.K."/>
            <person name="Kasahara H."/>
            <person name="Kiba T."/>
            <person name="Kim M.S."/>
            <person name="Koo N."/>
            <person name="Laohavisit A."/>
            <person name="Lee Y.H."/>
            <person name="Lumba S."/>
            <person name="McCourt P."/>
            <person name="Mortimer J.C."/>
            <person name="Mutuku J.M."/>
            <person name="Nomura T."/>
            <person name="Sasaki-Sekimoto Y."/>
            <person name="Seto Y."/>
            <person name="Wang Y."/>
            <person name="Wakatake T."/>
            <person name="Sakakibara H."/>
            <person name="Demura T."/>
            <person name="Yamaguchi S."/>
            <person name="Yoneyama K."/>
            <person name="Manabe R.I."/>
            <person name="Nelson D.C."/>
            <person name="Schulman A.H."/>
            <person name="Timko M.P."/>
            <person name="dePamphilis C.W."/>
            <person name="Choi D."/>
            <person name="Shirasu K."/>
        </authorList>
    </citation>
    <scope>NUCLEOTIDE SEQUENCE [LARGE SCALE GENOMIC DNA]</scope>
    <source>
        <strain evidence="4">cv. UVA1</strain>
    </source>
</reference>
<dbReference type="InterPro" id="IPR016140">
    <property type="entry name" value="Bifunc_inhib/LTP/seed_store"/>
</dbReference>
<evidence type="ECO:0000256" key="1">
    <source>
        <dbReference type="SAM" id="SignalP"/>
    </source>
</evidence>
<dbReference type="Gene3D" id="1.10.110.10">
    <property type="entry name" value="Plant lipid-transfer and hydrophobic proteins"/>
    <property type="match status" value="1"/>
</dbReference>
<evidence type="ECO:0000313" key="4">
    <source>
        <dbReference type="Proteomes" id="UP000325081"/>
    </source>
</evidence>
<dbReference type="PANTHER" id="PTHR33286">
    <property type="entry name" value="BIFUNCTIONAL INHIBITOR/LIPID-TRANSFER PROTEIN/SEED STORAGE 2S ALBUMIN SUPERFAMILY PROTEIN"/>
    <property type="match status" value="1"/>
</dbReference>
<dbReference type="Pfam" id="PF14368">
    <property type="entry name" value="LTP_2"/>
    <property type="match status" value="1"/>
</dbReference>
<dbReference type="EMBL" id="BKCP01012848">
    <property type="protein sequence ID" value="GER56940.1"/>
    <property type="molecule type" value="Genomic_DNA"/>
</dbReference>
<gene>
    <name evidence="3" type="ORF">STAS_34700</name>
</gene>
<proteinExistence type="predicted"/>
<feature type="domain" description="Bifunctional inhibitor/plant lipid transfer protein/seed storage helical" evidence="2">
    <location>
        <begin position="16"/>
        <end position="101"/>
    </location>
</feature>